<dbReference type="Proteomes" id="UP000238479">
    <property type="component" value="Chromosome 6"/>
</dbReference>
<dbReference type="EMBL" id="PDCK01000044">
    <property type="protein sequence ID" value="PRQ25570.1"/>
    <property type="molecule type" value="Genomic_DNA"/>
</dbReference>
<name>A0A2P6PUG4_ROSCH</name>
<dbReference type="PANTHER" id="PTHR11017">
    <property type="entry name" value="LEUCINE-RICH REPEAT-CONTAINING PROTEIN"/>
    <property type="match status" value="1"/>
</dbReference>
<keyword evidence="3" id="KW-0378">Hydrolase</keyword>
<feature type="domain" description="TIR" evidence="2">
    <location>
        <begin position="15"/>
        <end position="181"/>
    </location>
</feature>
<organism evidence="3 4">
    <name type="scientific">Rosa chinensis</name>
    <name type="common">China rose</name>
    <dbReference type="NCBI Taxonomy" id="74649"/>
    <lineage>
        <taxon>Eukaryota</taxon>
        <taxon>Viridiplantae</taxon>
        <taxon>Streptophyta</taxon>
        <taxon>Embryophyta</taxon>
        <taxon>Tracheophyta</taxon>
        <taxon>Spermatophyta</taxon>
        <taxon>Magnoliopsida</taxon>
        <taxon>eudicotyledons</taxon>
        <taxon>Gunneridae</taxon>
        <taxon>Pentapetalae</taxon>
        <taxon>rosids</taxon>
        <taxon>fabids</taxon>
        <taxon>Rosales</taxon>
        <taxon>Rosaceae</taxon>
        <taxon>Rosoideae</taxon>
        <taxon>Rosoideae incertae sedis</taxon>
        <taxon>Rosa</taxon>
    </lineage>
</organism>
<dbReference type="SUPFAM" id="SSF52200">
    <property type="entry name" value="Toll/Interleukin receptor TIR domain"/>
    <property type="match status" value="1"/>
</dbReference>
<dbReference type="Pfam" id="PF00931">
    <property type="entry name" value="NB-ARC"/>
    <property type="match status" value="1"/>
</dbReference>
<dbReference type="SUPFAM" id="SSF52540">
    <property type="entry name" value="P-loop containing nucleoside triphosphate hydrolases"/>
    <property type="match status" value="1"/>
</dbReference>
<reference evidence="3 4" key="1">
    <citation type="journal article" date="2018" name="Nat. Genet.">
        <title>The Rosa genome provides new insights in the design of modern roses.</title>
        <authorList>
            <person name="Bendahmane M."/>
        </authorList>
    </citation>
    <scope>NUCLEOTIDE SEQUENCE [LARGE SCALE GENOMIC DNA]</scope>
    <source>
        <strain evidence="4">cv. Old Blush</strain>
    </source>
</reference>
<dbReference type="FunFam" id="3.40.50.10140:FF:000007">
    <property type="entry name" value="Disease resistance protein (TIR-NBS-LRR class)"/>
    <property type="match status" value="1"/>
</dbReference>
<proteinExistence type="predicted"/>
<dbReference type="PROSITE" id="PS50104">
    <property type="entry name" value="TIR"/>
    <property type="match status" value="1"/>
</dbReference>
<accession>A0A2P6PUG4</accession>
<dbReference type="GO" id="GO:0043531">
    <property type="term" value="F:ADP binding"/>
    <property type="evidence" value="ECO:0007669"/>
    <property type="project" value="InterPro"/>
</dbReference>
<dbReference type="InterPro" id="IPR000157">
    <property type="entry name" value="TIR_dom"/>
</dbReference>
<dbReference type="SMART" id="SM00255">
    <property type="entry name" value="TIR"/>
    <property type="match status" value="1"/>
</dbReference>
<evidence type="ECO:0000259" key="2">
    <source>
        <dbReference type="PROSITE" id="PS50104"/>
    </source>
</evidence>
<dbReference type="PANTHER" id="PTHR11017:SF527">
    <property type="entry name" value="TMV RESISTANCE PROTEIN N-LIKE"/>
    <property type="match status" value="1"/>
</dbReference>
<dbReference type="GO" id="GO:0007165">
    <property type="term" value="P:signal transduction"/>
    <property type="evidence" value="ECO:0007669"/>
    <property type="project" value="InterPro"/>
</dbReference>
<dbReference type="GO" id="GO:0006952">
    <property type="term" value="P:defense response"/>
    <property type="evidence" value="ECO:0007669"/>
    <property type="project" value="InterPro"/>
</dbReference>
<gene>
    <name evidence="3" type="ORF">RchiOBHm_Chr6g0285091</name>
</gene>
<dbReference type="Gene3D" id="3.40.50.300">
    <property type="entry name" value="P-loop containing nucleotide triphosphate hydrolases"/>
    <property type="match status" value="1"/>
</dbReference>
<dbReference type="AlphaFoldDB" id="A0A2P6PUG4"/>
<dbReference type="InterPro" id="IPR027417">
    <property type="entry name" value="P-loop_NTPase"/>
</dbReference>
<dbReference type="InterPro" id="IPR035897">
    <property type="entry name" value="Toll_tir_struct_dom_sf"/>
</dbReference>
<dbReference type="OMA" id="AHIFRCM"/>
<dbReference type="STRING" id="74649.A0A2P6PUG4"/>
<dbReference type="OrthoDB" id="1357022at2759"/>
<dbReference type="Gramene" id="PRQ25570">
    <property type="protein sequence ID" value="PRQ25570"/>
    <property type="gene ID" value="RchiOBHm_Chr6g0285091"/>
</dbReference>
<dbReference type="InterPro" id="IPR044974">
    <property type="entry name" value="Disease_R_plants"/>
</dbReference>
<evidence type="ECO:0000313" key="4">
    <source>
        <dbReference type="Proteomes" id="UP000238479"/>
    </source>
</evidence>
<keyword evidence="4" id="KW-1185">Reference proteome</keyword>
<dbReference type="Pfam" id="PF01582">
    <property type="entry name" value="TIR"/>
    <property type="match status" value="1"/>
</dbReference>
<sequence>MALSNKKVSTSAPRWKYHVFLSFRGEDTRKGFTDHLFKELKERAISAYRDDPNLERGTTIDTELMLAIEQSRFSIVIISKNYASSDWCLLELAHIFRCMKEDGRIMPIFYGVEPRDVRHQTGTFSEHFTEHEKKLGKDGEKVREWRDALTKVGKLAGWNSENYRYDTALIKEIVDVVWKKVNPTFPGEDPTQKSVGLGKVNKIVSLLNLDSNDIRLVGIWGADEIAIKTTADLVHNSISDHFEVSSFLREIRKVSKSKSLVYLQARLLEQLNGRYVPVSDVYEGKNMTKNCVRNKKVLRILDDVDQSDQIEILGGEKDWYGNGSRIIITSMNRNLLVEHGIEEPYLVEGLNKDEALQLF</sequence>
<dbReference type="InterPro" id="IPR002182">
    <property type="entry name" value="NB-ARC"/>
</dbReference>
<evidence type="ECO:0000256" key="1">
    <source>
        <dbReference type="ARBA" id="ARBA00023027"/>
    </source>
</evidence>
<comment type="caution">
    <text evidence="3">The sequence shown here is derived from an EMBL/GenBank/DDBJ whole genome shotgun (WGS) entry which is preliminary data.</text>
</comment>
<keyword evidence="1" id="KW-0520">NAD</keyword>
<dbReference type="Gene3D" id="3.40.50.10140">
    <property type="entry name" value="Toll/interleukin-1 receptor homology (TIR) domain"/>
    <property type="match status" value="1"/>
</dbReference>
<protein>
    <submittedName>
        <fullName evidence="3">Putative TIR domain, P-loop containing nucleoside triphosphate hydrolase</fullName>
    </submittedName>
</protein>
<dbReference type="GO" id="GO:0016787">
    <property type="term" value="F:hydrolase activity"/>
    <property type="evidence" value="ECO:0007669"/>
    <property type="project" value="UniProtKB-KW"/>
</dbReference>
<evidence type="ECO:0000313" key="3">
    <source>
        <dbReference type="EMBL" id="PRQ25570.1"/>
    </source>
</evidence>